<protein>
    <submittedName>
        <fullName evidence="3">Uncharacterized protein</fullName>
    </submittedName>
</protein>
<name>A0A6H5HME5_9HEMI</name>
<organism evidence="3 4">
    <name type="scientific">Nesidiocoris tenuis</name>
    <dbReference type="NCBI Taxonomy" id="355587"/>
    <lineage>
        <taxon>Eukaryota</taxon>
        <taxon>Metazoa</taxon>
        <taxon>Ecdysozoa</taxon>
        <taxon>Arthropoda</taxon>
        <taxon>Hexapoda</taxon>
        <taxon>Insecta</taxon>
        <taxon>Pterygota</taxon>
        <taxon>Neoptera</taxon>
        <taxon>Paraneoptera</taxon>
        <taxon>Hemiptera</taxon>
        <taxon>Heteroptera</taxon>
        <taxon>Panheteroptera</taxon>
        <taxon>Cimicomorpha</taxon>
        <taxon>Miridae</taxon>
        <taxon>Dicyphina</taxon>
        <taxon>Nesidiocoris</taxon>
    </lineage>
</organism>
<evidence type="ECO:0000313" key="3">
    <source>
        <dbReference type="EMBL" id="CAB0018059.1"/>
    </source>
</evidence>
<sequence>MLCNSREGLKNLDLVRLVRYEPERSNDRSRTAAAGRWPGSRLVPAPPAASSRLCRTLGPTTRRSEPRGRRFSHDPRPLGYVSPWRQQPQPVGSVQEAADSAAQPYAQVLPPIAERGAQESHQSAHQE</sequence>
<evidence type="ECO:0000313" key="2">
    <source>
        <dbReference type="EMBL" id="CAB0018058.1"/>
    </source>
</evidence>
<evidence type="ECO:0000256" key="1">
    <source>
        <dbReference type="SAM" id="MobiDB-lite"/>
    </source>
</evidence>
<dbReference type="EMBL" id="CADCXU010032212">
    <property type="protein sequence ID" value="CAB0018059.1"/>
    <property type="molecule type" value="Genomic_DNA"/>
</dbReference>
<feature type="compositionally biased region" description="Basic and acidic residues" evidence="1">
    <location>
        <begin position="116"/>
        <end position="127"/>
    </location>
</feature>
<feature type="region of interest" description="Disordered" evidence="1">
    <location>
        <begin position="22"/>
        <end position="127"/>
    </location>
</feature>
<gene>
    <name evidence="2" type="ORF">NTEN_LOCUS21967</name>
    <name evidence="3" type="ORF">NTEN_LOCUS21968</name>
</gene>
<reference evidence="3 4" key="1">
    <citation type="submission" date="2020-02" db="EMBL/GenBank/DDBJ databases">
        <authorList>
            <person name="Ferguson B K."/>
        </authorList>
    </citation>
    <scope>NUCLEOTIDE SEQUENCE [LARGE SCALE GENOMIC DNA]</scope>
</reference>
<feature type="compositionally biased region" description="Basic and acidic residues" evidence="1">
    <location>
        <begin position="62"/>
        <end position="76"/>
    </location>
</feature>
<feature type="non-terminal residue" evidence="3">
    <location>
        <position position="127"/>
    </location>
</feature>
<keyword evidence="4" id="KW-1185">Reference proteome</keyword>
<dbReference type="AlphaFoldDB" id="A0A6H5HME5"/>
<dbReference type="Proteomes" id="UP000479000">
    <property type="component" value="Unassembled WGS sequence"/>
</dbReference>
<accession>A0A6H5HME5</accession>
<evidence type="ECO:0000313" key="4">
    <source>
        <dbReference type="Proteomes" id="UP000479000"/>
    </source>
</evidence>
<proteinExistence type="predicted"/>
<dbReference type="EMBL" id="CADCXU010032211">
    <property type="protein sequence ID" value="CAB0018058.1"/>
    <property type="molecule type" value="Genomic_DNA"/>
</dbReference>